<evidence type="ECO:0000256" key="6">
    <source>
        <dbReference type="SAM" id="SignalP"/>
    </source>
</evidence>
<comment type="function">
    <text evidence="5">Catalyzes the Claisen rearrangement of chorismate to prephenate.</text>
</comment>
<evidence type="ECO:0000256" key="5">
    <source>
        <dbReference type="PIRNR" id="PIRNR026640"/>
    </source>
</evidence>
<evidence type="ECO:0000256" key="1">
    <source>
        <dbReference type="ARBA" id="ARBA00004817"/>
    </source>
</evidence>
<dbReference type="GO" id="GO:0009697">
    <property type="term" value="P:salicylic acid biosynthetic process"/>
    <property type="evidence" value="ECO:0007669"/>
    <property type="project" value="TreeGrafter"/>
</dbReference>
<dbReference type="NCBIfam" id="NF006741">
    <property type="entry name" value="PRK09269.1"/>
    <property type="match status" value="1"/>
</dbReference>
<dbReference type="PANTHER" id="PTHR38041">
    <property type="entry name" value="CHORISMATE MUTASE"/>
    <property type="match status" value="1"/>
</dbReference>
<gene>
    <name evidence="8" type="ORF">BOH74_18085</name>
</gene>
<evidence type="ECO:0000259" key="7">
    <source>
        <dbReference type="PROSITE" id="PS51168"/>
    </source>
</evidence>
<dbReference type="EC" id="5.4.99.5" evidence="2 5"/>
<evidence type="ECO:0000256" key="4">
    <source>
        <dbReference type="ARBA" id="ARBA00023235"/>
    </source>
</evidence>
<comment type="catalytic activity">
    <reaction evidence="5">
        <text>chorismate = prephenate</text>
        <dbReference type="Rhea" id="RHEA:13897"/>
        <dbReference type="ChEBI" id="CHEBI:29748"/>
        <dbReference type="ChEBI" id="CHEBI:29934"/>
        <dbReference type="EC" id="5.4.99.5"/>
    </reaction>
</comment>
<evidence type="ECO:0000256" key="3">
    <source>
        <dbReference type="ARBA" id="ARBA00022729"/>
    </source>
</evidence>
<dbReference type="SMART" id="SM00830">
    <property type="entry name" value="CM_2"/>
    <property type="match status" value="1"/>
</dbReference>
<dbReference type="PIRSF" id="PIRSF026640">
    <property type="entry name" value="Peripl_chor_mut"/>
    <property type="match status" value="1"/>
</dbReference>
<dbReference type="Pfam" id="PF01817">
    <property type="entry name" value="CM_2"/>
    <property type="match status" value="1"/>
</dbReference>
<dbReference type="InterPro" id="IPR036979">
    <property type="entry name" value="CM_dom_sf"/>
</dbReference>
<dbReference type="InterPro" id="IPR002701">
    <property type="entry name" value="CM_II_prokaryot"/>
</dbReference>
<dbReference type="InterPro" id="IPR051331">
    <property type="entry name" value="Chorismate_mutase-related"/>
</dbReference>
<organism evidence="8 9">
    <name type="scientific">Pseudomonas versuta</name>
    <dbReference type="NCBI Taxonomy" id="1788301"/>
    <lineage>
        <taxon>Bacteria</taxon>
        <taxon>Pseudomonadati</taxon>
        <taxon>Pseudomonadota</taxon>
        <taxon>Gammaproteobacteria</taxon>
        <taxon>Pseudomonadales</taxon>
        <taxon>Pseudomonadaceae</taxon>
        <taxon>Pseudomonas</taxon>
    </lineage>
</organism>
<accession>A0A853ZQ13</accession>
<dbReference type="InterPro" id="IPR036263">
    <property type="entry name" value="Chorismate_II_sf"/>
</dbReference>
<name>A0A853ZQ13_9PSED</name>
<dbReference type="Proteomes" id="UP000185990">
    <property type="component" value="Unassembled WGS sequence"/>
</dbReference>
<feature type="chain" id="PRO_5032434448" description="Chorismate mutase" evidence="6">
    <location>
        <begin position="26"/>
        <end position="192"/>
    </location>
</feature>
<dbReference type="EMBL" id="MPJD01000029">
    <property type="protein sequence ID" value="OKA19520.1"/>
    <property type="molecule type" value="Genomic_DNA"/>
</dbReference>
<dbReference type="GO" id="GO:0004106">
    <property type="term" value="F:chorismate mutase activity"/>
    <property type="evidence" value="ECO:0007669"/>
    <property type="project" value="UniProtKB-EC"/>
</dbReference>
<sequence>MSGRTVFSRLLGACALSLAIGNAHASPSAPAPESLNLLLATMNERLNIADQVALSKWDSGKPIQDSAREAQVIGNARMLAKARQLDPDAVAELLAAQIEGNKLVQYGLLAQWQAAGKAPDVPRSDLSTQIRAQLDELQTRLLQQYAAFAPYRNDPGCSRWVDQARSALAKDPLHKLALIRVTGELCSGGKSR</sequence>
<dbReference type="SUPFAM" id="SSF48600">
    <property type="entry name" value="Chorismate mutase II"/>
    <property type="match status" value="1"/>
</dbReference>
<reference evidence="8 9" key="1">
    <citation type="submission" date="2016-11" db="EMBL/GenBank/DDBJ databases">
        <title>Draft genome of Pseudomonas versuta A4R1.12.</title>
        <authorList>
            <person name="See-Too W.-S."/>
        </authorList>
    </citation>
    <scope>NUCLEOTIDE SEQUENCE [LARGE SCALE GENOMIC DNA]</scope>
    <source>
        <strain evidence="8 9">A4R1.12</strain>
    </source>
</reference>
<dbReference type="AlphaFoldDB" id="A0A853ZQ13"/>
<evidence type="ECO:0000256" key="2">
    <source>
        <dbReference type="ARBA" id="ARBA00012404"/>
    </source>
</evidence>
<keyword evidence="3 6" id="KW-0732">Signal</keyword>
<evidence type="ECO:0000313" key="8">
    <source>
        <dbReference type="EMBL" id="OKA19520.1"/>
    </source>
</evidence>
<dbReference type="PANTHER" id="PTHR38041:SF2">
    <property type="entry name" value="SECRETED CHORISMATE MUTASE"/>
    <property type="match status" value="1"/>
</dbReference>
<dbReference type="Gene3D" id="1.20.59.10">
    <property type="entry name" value="Chorismate mutase"/>
    <property type="match status" value="1"/>
</dbReference>
<protein>
    <recommendedName>
        <fullName evidence="2 5">Chorismate mutase</fullName>
        <ecNumber evidence="2 5">5.4.99.5</ecNumber>
    </recommendedName>
</protein>
<comment type="pathway">
    <text evidence="1 5">Metabolic intermediate biosynthesis; prephenate biosynthesis; prephenate from chorismate: step 1/1.</text>
</comment>
<feature type="signal peptide" evidence="6">
    <location>
        <begin position="1"/>
        <end position="25"/>
    </location>
</feature>
<dbReference type="UniPathway" id="UPA00120">
    <property type="reaction ID" value="UER00203"/>
</dbReference>
<feature type="domain" description="Chorismate mutase" evidence="7">
    <location>
        <begin position="14"/>
        <end position="109"/>
    </location>
</feature>
<keyword evidence="4 5" id="KW-0413">Isomerase</keyword>
<proteinExistence type="predicted"/>
<comment type="caution">
    <text evidence="8">The sequence shown here is derived from an EMBL/GenBank/DDBJ whole genome shotgun (WGS) entry which is preliminary data.</text>
</comment>
<dbReference type="NCBIfam" id="TIGR01806">
    <property type="entry name" value="CM_mono2"/>
    <property type="match status" value="1"/>
</dbReference>
<evidence type="ECO:0000313" key="9">
    <source>
        <dbReference type="Proteomes" id="UP000185990"/>
    </source>
</evidence>
<dbReference type="GO" id="GO:0046417">
    <property type="term" value="P:chorismate metabolic process"/>
    <property type="evidence" value="ECO:0007669"/>
    <property type="project" value="InterPro"/>
</dbReference>
<dbReference type="InterPro" id="IPR008240">
    <property type="entry name" value="Chorismate_mutase_periplasmic"/>
</dbReference>
<dbReference type="RefSeq" id="WP_073510206.1">
    <property type="nucleotide sequence ID" value="NZ_MPJD01000029.1"/>
</dbReference>
<dbReference type="PROSITE" id="PS51168">
    <property type="entry name" value="CHORISMATE_MUT_2"/>
    <property type="match status" value="1"/>
</dbReference>